<reference evidence="1" key="1">
    <citation type="submission" date="2022-03" db="EMBL/GenBank/DDBJ databases">
        <authorList>
            <person name="Sayadi A."/>
        </authorList>
    </citation>
    <scope>NUCLEOTIDE SEQUENCE</scope>
</reference>
<protein>
    <submittedName>
        <fullName evidence="1">Uncharacterized protein</fullName>
    </submittedName>
</protein>
<comment type="caution">
    <text evidence="1">The sequence shown here is derived from an EMBL/GenBank/DDBJ whole genome shotgun (WGS) entry which is preliminary data.</text>
</comment>
<keyword evidence="2" id="KW-1185">Reference proteome</keyword>
<dbReference type="AlphaFoldDB" id="A0A9P0KUF1"/>
<accession>A0A9P0KUF1</accession>
<dbReference type="EMBL" id="CAKOFQ010006896">
    <property type="protein sequence ID" value="CAH1980514.1"/>
    <property type="molecule type" value="Genomic_DNA"/>
</dbReference>
<dbReference type="Proteomes" id="UP001152888">
    <property type="component" value="Unassembled WGS sequence"/>
</dbReference>
<evidence type="ECO:0000313" key="2">
    <source>
        <dbReference type="Proteomes" id="UP001152888"/>
    </source>
</evidence>
<gene>
    <name evidence="1" type="ORF">ACAOBT_LOCUS14034</name>
</gene>
<organism evidence="1 2">
    <name type="scientific">Acanthoscelides obtectus</name>
    <name type="common">Bean weevil</name>
    <name type="synonym">Bruchus obtectus</name>
    <dbReference type="NCBI Taxonomy" id="200917"/>
    <lineage>
        <taxon>Eukaryota</taxon>
        <taxon>Metazoa</taxon>
        <taxon>Ecdysozoa</taxon>
        <taxon>Arthropoda</taxon>
        <taxon>Hexapoda</taxon>
        <taxon>Insecta</taxon>
        <taxon>Pterygota</taxon>
        <taxon>Neoptera</taxon>
        <taxon>Endopterygota</taxon>
        <taxon>Coleoptera</taxon>
        <taxon>Polyphaga</taxon>
        <taxon>Cucujiformia</taxon>
        <taxon>Chrysomeloidea</taxon>
        <taxon>Chrysomelidae</taxon>
        <taxon>Bruchinae</taxon>
        <taxon>Bruchini</taxon>
        <taxon>Acanthoscelides</taxon>
    </lineage>
</organism>
<evidence type="ECO:0000313" key="1">
    <source>
        <dbReference type="EMBL" id="CAH1980514.1"/>
    </source>
</evidence>
<sequence length="22" mass="2701">MKVIQFLKCQQIYHAYQCSKQI</sequence>
<name>A0A9P0KUF1_ACAOB</name>
<proteinExistence type="predicted"/>